<evidence type="ECO:0000256" key="1">
    <source>
        <dbReference type="SAM" id="MobiDB-lite"/>
    </source>
</evidence>
<protein>
    <recommendedName>
        <fullName evidence="6">PH domain-containing protein</fullName>
    </recommendedName>
</protein>
<dbReference type="Proteomes" id="UP001152320">
    <property type="component" value="Chromosome 17"/>
</dbReference>
<dbReference type="InterPro" id="IPR035848">
    <property type="entry name" value="SH3BP2"/>
</dbReference>
<dbReference type="Gene3D" id="2.30.29.30">
    <property type="entry name" value="Pleckstrin-homology domain (PH domain)/Phosphotyrosine-binding domain (PTB)"/>
    <property type="match status" value="1"/>
</dbReference>
<dbReference type="InterPro" id="IPR011029">
    <property type="entry name" value="DEATH-like_dom_sf"/>
</dbReference>
<dbReference type="GO" id="GO:0017124">
    <property type="term" value="F:SH3 domain binding"/>
    <property type="evidence" value="ECO:0007669"/>
    <property type="project" value="TreeGrafter"/>
</dbReference>
<dbReference type="InterPro" id="IPR001849">
    <property type="entry name" value="PH_domain"/>
</dbReference>
<feature type="domain" description="Death" evidence="3">
    <location>
        <begin position="216"/>
        <end position="292"/>
    </location>
</feature>
<evidence type="ECO:0000313" key="5">
    <source>
        <dbReference type="Proteomes" id="UP001152320"/>
    </source>
</evidence>
<dbReference type="SMART" id="SM00233">
    <property type="entry name" value="PH"/>
    <property type="match status" value="1"/>
</dbReference>
<dbReference type="PANTHER" id="PTHR15126">
    <property type="entry name" value="SH3-BINDING"/>
    <property type="match status" value="1"/>
</dbReference>
<accession>A0A9Q1BHF9</accession>
<feature type="compositionally biased region" description="Polar residues" evidence="1">
    <location>
        <begin position="337"/>
        <end position="348"/>
    </location>
</feature>
<dbReference type="SUPFAM" id="SSF50729">
    <property type="entry name" value="PH domain-like"/>
    <property type="match status" value="1"/>
</dbReference>
<evidence type="ECO:0000259" key="3">
    <source>
        <dbReference type="PROSITE" id="PS50017"/>
    </source>
</evidence>
<organism evidence="4 5">
    <name type="scientific">Holothuria leucospilota</name>
    <name type="common">Black long sea cucumber</name>
    <name type="synonym">Mertensiothuria leucospilota</name>
    <dbReference type="NCBI Taxonomy" id="206669"/>
    <lineage>
        <taxon>Eukaryota</taxon>
        <taxon>Metazoa</taxon>
        <taxon>Echinodermata</taxon>
        <taxon>Eleutherozoa</taxon>
        <taxon>Echinozoa</taxon>
        <taxon>Holothuroidea</taxon>
        <taxon>Aspidochirotacea</taxon>
        <taxon>Aspidochirotida</taxon>
        <taxon>Holothuriidae</taxon>
        <taxon>Holothuria</taxon>
    </lineage>
</organism>
<dbReference type="EMBL" id="JAIZAY010000017">
    <property type="protein sequence ID" value="KAJ8026088.1"/>
    <property type="molecule type" value="Genomic_DNA"/>
</dbReference>
<gene>
    <name evidence="4" type="ORF">HOLleu_33827</name>
</gene>
<dbReference type="InterPro" id="IPR011993">
    <property type="entry name" value="PH-like_dom_sf"/>
</dbReference>
<dbReference type="GO" id="GO:0007165">
    <property type="term" value="P:signal transduction"/>
    <property type="evidence" value="ECO:0007669"/>
    <property type="project" value="InterPro"/>
</dbReference>
<reference evidence="4" key="1">
    <citation type="submission" date="2021-10" db="EMBL/GenBank/DDBJ databases">
        <title>Tropical sea cucumber genome reveals ecological adaptation and Cuvierian tubules defense mechanism.</title>
        <authorList>
            <person name="Chen T."/>
        </authorList>
    </citation>
    <scope>NUCLEOTIDE SEQUENCE</scope>
    <source>
        <strain evidence="4">Nanhai2018</strain>
        <tissue evidence="4">Muscle</tissue>
    </source>
</reference>
<dbReference type="Gene3D" id="1.10.533.10">
    <property type="entry name" value="Death Domain, Fas"/>
    <property type="match status" value="1"/>
</dbReference>
<feature type="compositionally biased region" description="Polar residues" evidence="1">
    <location>
        <begin position="432"/>
        <end position="441"/>
    </location>
</feature>
<name>A0A9Q1BHF9_HOLLE</name>
<evidence type="ECO:0000259" key="2">
    <source>
        <dbReference type="PROSITE" id="PS50003"/>
    </source>
</evidence>
<dbReference type="InterPro" id="IPR000488">
    <property type="entry name" value="Death_dom"/>
</dbReference>
<feature type="domain" description="PH" evidence="2">
    <location>
        <begin position="43"/>
        <end position="149"/>
    </location>
</feature>
<evidence type="ECO:0000313" key="4">
    <source>
        <dbReference type="EMBL" id="KAJ8026088.1"/>
    </source>
</evidence>
<dbReference type="PROSITE" id="PS50017">
    <property type="entry name" value="DEATH_DOMAIN"/>
    <property type="match status" value="1"/>
</dbReference>
<dbReference type="PANTHER" id="PTHR15126:SF4">
    <property type="entry name" value="SH3 DOMAIN-BINDING PROTEIN 2"/>
    <property type="match status" value="1"/>
</dbReference>
<evidence type="ECO:0008006" key="6">
    <source>
        <dbReference type="Google" id="ProtNLM"/>
    </source>
</evidence>
<dbReference type="Pfam" id="PF00531">
    <property type="entry name" value="Death"/>
    <property type="match status" value="1"/>
</dbReference>
<dbReference type="Pfam" id="PF00169">
    <property type="entry name" value="PH"/>
    <property type="match status" value="1"/>
</dbReference>
<dbReference type="SUPFAM" id="SSF47986">
    <property type="entry name" value="DEATH domain"/>
    <property type="match status" value="1"/>
</dbReference>
<proteinExistence type="predicted"/>
<sequence length="482" mass="55134">MAVNSYSHHLVAVPKSWKSYFKLKPGCEYKDVLKMELQFWKINALYRGYLMRKAERKRPLQKDWVSCYTVISANLVLLFKDCKQSTNKPLEYVTLSPHDTVTVLVETNEKHKFCFAIKTAHKDDRDWVFSASSPDERTMWVAALEAIFDFMNHGRITKWSLKQLEKEKPFMRDPQTEDGKETLKHDYTDITDKEICAEDVEIYDSVQPDEKWNDLQDKELSVLAGKFGNQWKAFAREELLLIQSEIECIEGKNRHDLKEQMFDALVRWRRKQDGSNTKAKLIELLKNSSYCDPEAWLCLEKPGSYGYVTWKQERNRESSSHTYYNVTSGKQTMQPFCSRSLSVTNTPGKGTREAPTSDGQSLVKVPFCSRSLNVTNTPDKDTRKAPTSDGQSLVKVPFCSRSPNVTNTPDKDTRKAPTSDGQSLVKGPVCSRSLNVTNTPGKGTRKAPTSDGQSPVKGHDQNTKWEVVTAEMKQELRKRPSV</sequence>
<dbReference type="CDD" id="cd01670">
    <property type="entry name" value="Death"/>
    <property type="match status" value="1"/>
</dbReference>
<dbReference type="AlphaFoldDB" id="A0A9Q1BHF9"/>
<comment type="caution">
    <text evidence="4">The sequence shown here is derived from an EMBL/GenBank/DDBJ whole genome shotgun (WGS) entry which is preliminary data.</text>
</comment>
<keyword evidence="5" id="KW-1185">Reference proteome</keyword>
<dbReference type="PROSITE" id="PS50096">
    <property type="entry name" value="IQ"/>
    <property type="match status" value="1"/>
</dbReference>
<feature type="region of interest" description="Disordered" evidence="1">
    <location>
        <begin position="337"/>
        <end position="465"/>
    </location>
</feature>
<dbReference type="PROSITE" id="PS50003">
    <property type="entry name" value="PH_DOMAIN"/>
    <property type="match status" value="1"/>
</dbReference>